<dbReference type="InterPro" id="IPR014710">
    <property type="entry name" value="RmlC-like_jellyroll"/>
</dbReference>
<dbReference type="SMART" id="SM00419">
    <property type="entry name" value="HTH_CRP"/>
    <property type="match status" value="1"/>
</dbReference>
<dbReference type="SUPFAM" id="SSF46785">
    <property type="entry name" value="Winged helix' DNA-binding domain"/>
    <property type="match status" value="1"/>
</dbReference>
<feature type="domain" description="Cyclic nucleotide-binding" evidence="6">
    <location>
        <begin position="10"/>
        <end position="113"/>
    </location>
</feature>
<organism evidence="8 9">
    <name type="scientific">Macrococcoides goetzii</name>
    <dbReference type="NCBI Taxonomy" id="1891097"/>
    <lineage>
        <taxon>Bacteria</taxon>
        <taxon>Bacillati</taxon>
        <taxon>Bacillota</taxon>
        <taxon>Bacilli</taxon>
        <taxon>Bacillales</taxon>
        <taxon>Staphylococcaceae</taxon>
        <taxon>Macrococcoides</taxon>
    </lineage>
</organism>
<dbReference type="RefSeq" id="WP_099578915.1">
    <property type="nucleotide sequence ID" value="NZ_MJBI02000002.1"/>
</dbReference>
<dbReference type="GO" id="GO:0003700">
    <property type="term" value="F:DNA-binding transcription factor activity"/>
    <property type="evidence" value="ECO:0007669"/>
    <property type="project" value="TreeGrafter"/>
</dbReference>
<dbReference type="Gene3D" id="1.10.10.10">
    <property type="entry name" value="Winged helix-like DNA-binding domain superfamily/Winged helix DNA-binding domain"/>
    <property type="match status" value="1"/>
</dbReference>
<evidence type="ECO:0000256" key="1">
    <source>
        <dbReference type="ARBA" id="ARBA00020091"/>
    </source>
</evidence>
<dbReference type="GO" id="GO:0003677">
    <property type="term" value="F:DNA binding"/>
    <property type="evidence" value="ECO:0007669"/>
    <property type="project" value="UniProtKB-KW"/>
</dbReference>
<comment type="caution">
    <text evidence="8">The sequence shown here is derived from an EMBL/GenBank/DDBJ whole genome shotgun (WGS) entry which is preliminary data.</text>
</comment>
<evidence type="ECO:0000256" key="4">
    <source>
        <dbReference type="ARBA" id="ARBA00023159"/>
    </source>
</evidence>
<dbReference type="SMART" id="SM00100">
    <property type="entry name" value="cNMP"/>
    <property type="match status" value="1"/>
</dbReference>
<proteinExistence type="predicted"/>
<dbReference type="Proteomes" id="UP000229523">
    <property type="component" value="Unassembled WGS sequence"/>
</dbReference>
<evidence type="ECO:0000259" key="7">
    <source>
        <dbReference type="PROSITE" id="PS51063"/>
    </source>
</evidence>
<dbReference type="GO" id="GO:0005829">
    <property type="term" value="C:cytosol"/>
    <property type="evidence" value="ECO:0007669"/>
    <property type="project" value="TreeGrafter"/>
</dbReference>
<gene>
    <name evidence="8" type="ORF">BFS35_007295</name>
</gene>
<dbReference type="PRINTS" id="PR00034">
    <property type="entry name" value="HTHCRP"/>
</dbReference>
<dbReference type="Pfam" id="PF13545">
    <property type="entry name" value="HTH_Crp_2"/>
    <property type="match status" value="1"/>
</dbReference>
<evidence type="ECO:0000259" key="6">
    <source>
        <dbReference type="PROSITE" id="PS50042"/>
    </source>
</evidence>
<dbReference type="InterPro" id="IPR012318">
    <property type="entry name" value="HTH_CRP"/>
</dbReference>
<keyword evidence="2" id="KW-0805">Transcription regulation</keyword>
<evidence type="ECO:0000313" key="9">
    <source>
        <dbReference type="Proteomes" id="UP000229523"/>
    </source>
</evidence>
<evidence type="ECO:0000256" key="2">
    <source>
        <dbReference type="ARBA" id="ARBA00023015"/>
    </source>
</evidence>
<keyword evidence="3" id="KW-0238">DNA-binding</keyword>
<dbReference type="InterPro" id="IPR000595">
    <property type="entry name" value="cNMP-bd_dom"/>
</dbReference>
<keyword evidence="4" id="KW-0010">Activator</keyword>
<keyword evidence="9" id="KW-1185">Reference proteome</keyword>
<feature type="domain" description="HTH crp-type" evidence="7">
    <location>
        <begin position="144"/>
        <end position="219"/>
    </location>
</feature>
<keyword evidence="5" id="KW-0804">Transcription</keyword>
<dbReference type="Gene3D" id="2.60.120.10">
    <property type="entry name" value="Jelly Rolls"/>
    <property type="match status" value="1"/>
</dbReference>
<dbReference type="InterPro" id="IPR036388">
    <property type="entry name" value="WH-like_DNA-bd_sf"/>
</dbReference>
<dbReference type="AlphaFoldDB" id="A0A395GCB0"/>
<evidence type="ECO:0000256" key="5">
    <source>
        <dbReference type="ARBA" id="ARBA00023163"/>
    </source>
</evidence>
<accession>A0A395GCB0</accession>
<dbReference type="CDD" id="cd00038">
    <property type="entry name" value="CAP_ED"/>
    <property type="match status" value="1"/>
</dbReference>
<dbReference type="PROSITE" id="PS50042">
    <property type="entry name" value="CNMP_BINDING_3"/>
    <property type="match status" value="1"/>
</dbReference>
<dbReference type="EMBL" id="MJBI02000002">
    <property type="protein sequence ID" value="RAI81367.1"/>
    <property type="molecule type" value="Genomic_DNA"/>
</dbReference>
<evidence type="ECO:0000313" key="8">
    <source>
        <dbReference type="EMBL" id="RAI81367.1"/>
    </source>
</evidence>
<dbReference type="PANTHER" id="PTHR24567">
    <property type="entry name" value="CRP FAMILY TRANSCRIPTIONAL REGULATORY PROTEIN"/>
    <property type="match status" value="1"/>
</dbReference>
<dbReference type="InterPro" id="IPR018490">
    <property type="entry name" value="cNMP-bd_dom_sf"/>
</dbReference>
<protein>
    <recommendedName>
        <fullName evidence="1">HTH-type transcriptional regulator ArcR</fullName>
    </recommendedName>
</protein>
<dbReference type="InterPro" id="IPR036390">
    <property type="entry name" value="WH_DNA-bd_sf"/>
</dbReference>
<dbReference type="Pfam" id="PF00027">
    <property type="entry name" value="cNMP_binding"/>
    <property type="match status" value="1"/>
</dbReference>
<dbReference type="InterPro" id="IPR050397">
    <property type="entry name" value="Env_Response_Regulators"/>
</dbReference>
<dbReference type="SUPFAM" id="SSF51206">
    <property type="entry name" value="cAMP-binding domain-like"/>
    <property type="match status" value="1"/>
</dbReference>
<dbReference type="PROSITE" id="PS51063">
    <property type="entry name" value="HTH_CRP_2"/>
    <property type="match status" value="1"/>
</dbReference>
<dbReference type="PANTHER" id="PTHR24567:SF74">
    <property type="entry name" value="HTH-TYPE TRANSCRIPTIONAL REGULATOR ARCR"/>
    <property type="match status" value="1"/>
</dbReference>
<evidence type="ECO:0000256" key="3">
    <source>
        <dbReference type="ARBA" id="ARBA00023125"/>
    </source>
</evidence>
<sequence>MNNNMMHSPFFKMLNTHELAAVASISQIQHYKKLNHIFYDQTEMTHFYFVEEGTVKIYRTDVNGKEQIVNFFGPGELFPHHAFFRTGPYPANAVVVEDAKILSISKNEFETLVKMNPELSIKMFKYLGNLIVDLQKRLQEKILEPTPQQLLLMLKRLALMHGEVENNDFTKILLKINKQELANMLGLTRETVSRNFTAFKKMHILKEDADGFIEINLHKIKDSK</sequence>
<name>A0A395GCB0_9STAP</name>
<reference evidence="8 9" key="1">
    <citation type="journal article" date="2018" name="Front. Microbiol.">
        <title>Description and Comparative Genomics of Macrococcus caseolyticus subsp. hominis subsp. nov., Macrococcus goetzii sp. nov., Macrococcus epidermidis sp. nov., and Macrococcus bohemicus sp. nov., Novel Macrococci From Human Clinical Material With Virulence Potential and Suspected Uptake of Foreign DNA by Natural Transformation.</title>
        <authorList>
            <person name="Maslanova I."/>
            <person name="Wertheimer Z."/>
            <person name="Sedlacek I."/>
            <person name="Svec P."/>
            <person name="Indrakova A."/>
            <person name="Kovarovic V."/>
            <person name="Schumann P."/>
            <person name="Sproer C."/>
            <person name="Kralova S."/>
            <person name="Sedo O."/>
            <person name="Kristofova L."/>
            <person name="Vrbovska V."/>
            <person name="Fuzik T."/>
            <person name="Petras P."/>
            <person name="Zdrahal Z."/>
            <person name="Ruzickova V."/>
            <person name="Doskar J."/>
            <person name="Pantucek R."/>
        </authorList>
    </citation>
    <scope>NUCLEOTIDE SEQUENCE [LARGE SCALE GENOMIC DNA]</scope>
    <source>
        <strain evidence="8 9">CCM 4927</strain>
    </source>
</reference>